<accession>A0AAV9S998</accession>
<gene>
    <name evidence="2" type="ORF">CRENBAI_026726</name>
</gene>
<evidence type="ECO:0000313" key="2">
    <source>
        <dbReference type="EMBL" id="KAK5617794.1"/>
    </source>
</evidence>
<dbReference type="AlphaFoldDB" id="A0AAV9S998"/>
<proteinExistence type="predicted"/>
<name>A0AAV9S998_9TELE</name>
<sequence>MLRRSAGLSLPQSAYDGSRLDPSWIHTLQRTFLCHATEGLGDASAPAHATEGLGDASAPAHATEGLCDASAPAHVTEGPADTSGSANSKPDSKSADSKPPGFLPGSKPDTRSVGEQMASSHLLKNYG</sequence>
<reference evidence="2 3" key="1">
    <citation type="submission" date="2021-06" db="EMBL/GenBank/DDBJ databases">
        <authorList>
            <person name="Palmer J.M."/>
        </authorList>
    </citation>
    <scope>NUCLEOTIDE SEQUENCE [LARGE SCALE GENOMIC DNA]</scope>
    <source>
        <strain evidence="2 3">MEX-2019</strain>
        <tissue evidence="2">Muscle</tissue>
    </source>
</reference>
<comment type="caution">
    <text evidence="2">The sequence shown here is derived from an EMBL/GenBank/DDBJ whole genome shotgun (WGS) entry which is preliminary data.</text>
</comment>
<dbReference type="Proteomes" id="UP001311232">
    <property type="component" value="Unassembled WGS sequence"/>
</dbReference>
<evidence type="ECO:0000313" key="3">
    <source>
        <dbReference type="Proteomes" id="UP001311232"/>
    </source>
</evidence>
<organism evidence="2 3">
    <name type="scientific">Crenichthys baileyi</name>
    <name type="common">White River springfish</name>
    <dbReference type="NCBI Taxonomy" id="28760"/>
    <lineage>
        <taxon>Eukaryota</taxon>
        <taxon>Metazoa</taxon>
        <taxon>Chordata</taxon>
        <taxon>Craniata</taxon>
        <taxon>Vertebrata</taxon>
        <taxon>Euteleostomi</taxon>
        <taxon>Actinopterygii</taxon>
        <taxon>Neopterygii</taxon>
        <taxon>Teleostei</taxon>
        <taxon>Neoteleostei</taxon>
        <taxon>Acanthomorphata</taxon>
        <taxon>Ovalentaria</taxon>
        <taxon>Atherinomorphae</taxon>
        <taxon>Cyprinodontiformes</taxon>
        <taxon>Goodeidae</taxon>
        <taxon>Crenichthys</taxon>
    </lineage>
</organism>
<feature type="region of interest" description="Disordered" evidence="1">
    <location>
        <begin position="1"/>
        <end position="21"/>
    </location>
</feature>
<keyword evidence="3" id="KW-1185">Reference proteome</keyword>
<feature type="region of interest" description="Disordered" evidence="1">
    <location>
        <begin position="42"/>
        <end position="127"/>
    </location>
</feature>
<evidence type="ECO:0000256" key="1">
    <source>
        <dbReference type="SAM" id="MobiDB-lite"/>
    </source>
</evidence>
<protein>
    <submittedName>
        <fullName evidence="2">Uncharacterized protein</fullName>
    </submittedName>
</protein>
<dbReference type="EMBL" id="JAHHUM010000667">
    <property type="protein sequence ID" value="KAK5617794.1"/>
    <property type="molecule type" value="Genomic_DNA"/>
</dbReference>